<proteinExistence type="predicted"/>
<dbReference type="PANTHER" id="PTHR43479:SF11">
    <property type="entry name" value="ACREF_ENVCD OPERON REPRESSOR-RELATED"/>
    <property type="match status" value="1"/>
</dbReference>
<reference evidence="4 5" key="1">
    <citation type="submission" date="2016-11" db="EMBL/GenBank/DDBJ databases">
        <title>Description of two novel members of the family Erysipelotrichaceae: Ileibacterium lipovorans gen. nov., sp. nov. and Dubosiella newyorkensis, gen. nov., sp. nov.</title>
        <authorList>
            <person name="Cox L.M."/>
            <person name="Sohn J."/>
            <person name="Tyrrell K.L."/>
            <person name="Citron D.M."/>
            <person name="Lawson P.A."/>
            <person name="Patel N.B."/>
            <person name="Iizumi T."/>
            <person name="Perez-Perez G.I."/>
            <person name="Goldstein E.J."/>
            <person name="Blaser M.J."/>
        </authorList>
    </citation>
    <scope>NUCLEOTIDE SEQUENCE [LARGE SCALE GENOMIC DNA]</scope>
    <source>
        <strain evidence="4 5">NYU-BL-A3</strain>
    </source>
</reference>
<keyword evidence="5" id="KW-1185">Reference proteome</keyword>
<dbReference type="AlphaFoldDB" id="A0A1U7NDL3"/>
<dbReference type="PANTHER" id="PTHR43479">
    <property type="entry name" value="ACREF/ENVCD OPERON REPRESSOR-RELATED"/>
    <property type="match status" value="1"/>
</dbReference>
<feature type="domain" description="HTH tetR-type" evidence="3">
    <location>
        <begin position="10"/>
        <end position="70"/>
    </location>
</feature>
<dbReference type="GeneID" id="82203680"/>
<evidence type="ECO:0000256" key="2">
    <source>
        <dbReference type="PROSITE-ProRule" id="PRU00335"/>
    </source>
</evidence>
<dbReference type="PRINTS" id="PR00455">
    <property type="entry name" value="HTHTETR"/>
</dbReference>
<evidence type="ECO:0000259" key="3">
    <source>
        <dbReference type="PROSITE" id="PS50977"/>
    </source>
</evidence>
<accession>A0A1U7NDL3</accession>
<protein>
    <recommendedName>
        <fullName evidence="3">HTH tetR-type domain-containing protein</fullName>
    </recommendedName>
</protein>
<dbReference type="Gene3D" id="1.10.357.10">
    <property type="entry name" value="Tetracycline Repressor, domain 2"/>
    <property type="match status" value="1"/>
</dbReference>
<evidence type="ECO:0000313" key="4">
    <source>
        <dbReference type="EMBL" id="OLU37124.1"/>
    </source>
</evidence>
<dbReference type="RefSeq" id="WP_075820854.1">
    <property type="nucleotide sequence ID" value="NZ_CAJUTZ010000002.1"/>
</dbReference>
<name>A0A1U7NDL3_9FIRM</name>
<dbReference type="EMBL" id="MPJW01000224">
    <property type="protein sequence ID" value="OLU37124.1"/>
    <property type="molecule type" value="Genomic_DNA"/>
</dbReference>
<feature type="DNA-binding region" description="H-T-H motif" evidence="2">
    <location>
        <begin position="33"/>
        <end position="52"/>
    </location>
</feature>
<dbReference type="OrthoDB" id="9812484at2"/>
<organism evidence="4 5">
    <name type="scientific">Ileibacterium valens</name>
    <dbReference type="NCBI Taxonomy" id="1862668"/>
    <lineage>
        <taxon>Bacteria</taxon>
        <taxon>Bacillati</taxon>
        <taxon>Bacillota</taxon>
        <taxon>Erysipelotrichia</taxon>
        <taxon>Erysipelotrichales</taxon>
        <taxon>Erysipelotrichaceae</taxon>
        <taxon>Ileibacterium</taxon>
    </lineage>
</organism>
<dbReference type="Pfam" id="PF00440">
    <property type="entry name" value="TetR_N"/>
    <property type="match status" value="1"/>
</dbReference>
<evidence type="ECO:0000313" key="5">
    <source>
        <dbReference type="Proteomes" id="UP000186341"/>
    </source>
</evidence>
<dbReference type="SUPFAM" id="SSF46689">
    <property type="entry name" value="Homeodomain-like"/>
    <property type="match status" value="1"/>
</dbReference>
<gene>
    <name evidence="4" type="ORF">BO222_11070</name>
</gene>
<dbReference type="InterPro" id="IPR001647">
    <property type="entry name" value="HTH_TetR"/>
</dbReference>
<dbReference type="InterPro" id="IPR009057">
    <property type="entry name" value="Homeodomain-like_sf"/>
</dbReference>
<dbReference type="InterPro" id="IPR050624">
    <property type="entry name" value="HTH-type_Tx_Regulator"/>
</dbReference>
<evidence type="ECO:0000256" key="1">
    <source>
        <dbReference type="ARBA" id="ARBA00023125"/>
    </source>
</evidence>
<sequence>MPSKVIQNKEQKKEKLLEAAFFLFTRKDINEVSISEIAREAGIAKGTFYLYFKDKYDLRDFLIFTHSKKILEKAIEALDQSQILSFEDSVIFIISDIERQLQQQPLLLTFIKYNLPLALFSSHLSSSIKDDRYSLKHLFVERANQSGYRFENPEAVLFMILELTTSVFYQTMIHQIPCSFAEIRPSFYQAIRAILSIGHPEKA</sequence>
<dbReference type="Proteomes" id="UP000186341">
    <property type="component" value="Unassembled WGS sequence"/>
</dbReference>
<dbReference type="GO" id="GO:0003677">
    <property type="term" value="F:DNA binding"/>
    <property type="evidence" value="ECO:0007669"/>
    <property type="project" value="UniProtKB-UniRule"/>
</dbReference>
<dbReference type="PROSITE" id="PS50977">
    <property type="entry name" value="HTH_TETR_2"/>
    <property type="match status" value="1"/>
</dbReference>
<keyword evidence="1 2" id="KW-0238">DNA-binding</keyword>
<comment type="caution">
    <text evidence="4">The sequence shown here is derived from an EMBL/GenBank/DDBJ whole genome shotgun (WGS) entry which is preliminary data.</text>
</comment>